<evidence type="ECO:0000256" key="4">
    <source>
        <dbReference type="ARBA" id="ARBA00022729"/>
    </source>
</evidence>
<keyword evidence="6 11" id="KW-0472">Membrane</keyword>
<feature type="domain" description="Ig-like" evidence="13">
    <location>
        <begin position="27"/>
        <end position="132"/>
    </location>
</feature>
<comment type="subcellular location">
    <subcellularLocation>
        <location evidence="1">Cell membrane</location>
        <topology evidence="1">Single-pass type I membrane protein</topology>
    </subcellularLocation>
</comment>
<dbReference type="RefSeq" id="XP_041434529.1">
    <property type="nucleotide sequence ID" value="XM_041578595.1"/>
</dbReference>
<dbReference type="InterPro" id="IPR007110">
    <property type="entry name" value="Ig-like_dom"/>
</dbReference>
<evidence type="ECO:0000256" key="5">
    <source>
        <dbReference type="ARBA" id="ARBA00022989"/>
    </source>
</evidence>
<dbReference type="Pfam" id="PF07686">
    <property type="entry name" value="V-set"/>
    <property type="match status" value="1"/>
</dbReference>
<evidence type="ECO:0000256" key="9">
    <source>
        <dbReference type="ARBA" id="ARBA00023180"/>
    </source>
</evidence>
<dbReference type="GeneID" id="108704189"/>
<dbReference type="InterPro" id="IPR051713">
    <property type="entry name" value="T-cell_Activation_Regulation"/>
</dbReference>
<evidence type="ECO:0000256" key="3">
    <source>
        <dbReference type="ARBA" id="ARBA00022692"/>
    </source>
</evidence>
<dbReference type="InterPro" id="IPR003599">
    <property type="entry name" value="Ig_sub"/>
</dbReference>
<dbReference type="SMART" id="SM00406">
    <property type="entry name" value="IGv"/>
    <property type="match status" value="1"/>
</dbReference>
<dbReference type="GO" id="GO:0007166">
    <property type="term" value="P:cell surface receptor signaling pathway"/>
    <property type="evidence" value="ECO:0007669"/>
    <property type="project" value="TreeGrafter"/>
</dbReference>
<evidence type="ECO:0000256" key="11">
    <source>
        <dbReference type="SAM" id="Phobius"/>
    </source>
</evidence>
<evidence type="ECO:0000256" key="8">
    <source>
        <dbReference type="ARBA" id="ARBA00023170"/>
    </source>
</evidence>
<dbReference type="PANTHER" id="PTHR25466:SF14">
    <property type="entry name" value="BUTYROPHILIN SUBFAMILY 2 MEMBER A2-LIKE-RELATED"/>
    <property type="match status" value="1"/>
</dbReference>
<keyword evidence="5 11" id="KW-1133">Transmembrane helix</keyword>
<keyword evidence="7" id="KW-1015">Disulfide bond</keyword>
<dbReference type="Proteomes" id="UP000186698">
    <property type="component" value="Chromosome 9_10S"/>
</dbReference>
<dbReference type="SMART" id="SM00409">
    <property type="entry name" value="IG"/>
    <property type="match status" value="1"/>
</dbReference>
<evidence type="ECO:0000313" key="15">
    <source>
        <dbReference type="RefSeq" id="XP_041434529.1"/>
    </source>
</evidence>
<dbReference type="AlphaFoldDB" id="A0A8J1LYN4"/>
<dbReference type="GO" id="GO:0009897">
    <property type="term" value="C:external side of plasma membrane"/>
    <property type="evidence" value="ECO:0007669"/>
    <property type="project" value="TreeGrafter"/>
</dbReference>
<keyword evidence="8" id="KW-0675">Receptor</keyword>
<evidence type="ECO:0000256" key="1">
    <source>
        <dbReference type="ARBA" id="ARBA00004251"/>
    </source>
</evidence>
<dbReference type="SMART" id="SM00408">
    <property type="entry name" value="IGc2"/>
    <property type="match status" value="1"/>
</dbReference>
<sequence length="179" mass="19666">MRHLLRSPLLILVVFVVVTAAQKPTDPTQLHLDKSHHEEARVGTNVTLWCNFTTKSAAQLGPLTVHWTKDGHTVFFLNKTYTYPNNTSISEAKLQKGDASLSLSNISREDAGIYTCSIQHGTNRGSQNVTLRILGDGDPMGQKGDGPSTKHRTLKIGMVTGVLVGAWCVAFLIFFCYKP</sequence>
<dbReference type="InterPro" id="IPR013783">
    <property type="entry name" value="Ig-like_fold"/>
</dbReference>
<evidence type="ECO:0000256" key="10">
    <source>
        <dbReference type="ARBA" id="ARBA00023319"/>
    </source>
</evidence>
<dbReference type="InterPro" id="IPR003598">
    <property type="entry name" value="Ig_sub2"/>
</dbReference>
<dbReference type="InterPro" id="IPR013106">
    <property type="entry name" value="Ig_V-set"/>
</dbReference>
<dbReference type="GO" id="GO:0042102">
    <property type="term" value="P:positive regulation of T cell proliferation"/>
    <property type="evidence" value="ECO:0007669"/>
    <property type="project" value="TreeGrafter"/>
</dbReference>
<protein>
    <submittedName>
        <fullName evidence="15">Fibroblast growth factor receptor-like 1</fullName>
    </submittedName>
</protein>
<reference evidence="15" key="1">
    <citation type="submission" date="2025-08" db="UniProtKB">
        <authorList>
            <consortium name="RefSeq"/>
        </authorList>
    </citation>
    <scope>IDENTIFICATION</scope>
    <source>
        <strain evidence="15">J_2021</strain>
        <tissue evidence="15">Erythrocytes</tissue>
    </source>
</reference>
<dbReference type="GO" id="GO:0071222">
    <property type="term" value="P:cellular response to lipopolysaccharide"/>
    <property type="evidence" value="ECO:0007669"/>
    <property type="project" value="TreeGrafter"/>
</dbReference>
<name>A0A8J1LYN4_XENLA</name>
<dbReference type="OrthoDB" id="9906372at2759"/>
<accession>A0A8J1LYN4</accession>
<dbReference type="GO" id="GO:0031295">
    <property type="term" value="P:T cell costimulation"/>
    <property type="evidence" value="ECO:0007669"/>
    <property type="project" value="TreeGrafter"/>
</dbReference>
<proteinExistence type="predicted"/>
<keyword evidence="3 11" id="KW-0812">Transmembrane</keyword>
<dbReference type="GO" id="GO:0042130">
    <property type="term" value="P:negative regulation of T cell proliferation"/>
    <property type="evidence" value="ECO:0007669"/>
    <property type="project" value="TreeGrafter"/>
</dbReference>
<dbReference type="PROSITE" id="PS50835">
    <property type="entry name" value="IG_LIKE"/>
    <property type="match status" value="1"/>
</dbReference>
<evidence type="ECO:0000256" key="12">
    <source>
        <dbReference type="SAM" id="SignalP"/>
    </source>
</evidence>
<evidence type="ECO:0000259" key="13">
    <source>
        <dbReference type="PROSITE" id="PS50835"/>
    </source>
</evidence>
<dbReference type="SUPFAM" id="SSF48726">
    <property type="entry name" value="Immunoglobulin"/>
    <property type="match status" value="1"/>
</dbReference>
<dbReference type="Gene3D" id="2.60.40.10">
    <property type="entry name" value="Immunoglobulins"/>
    <property type="match status" value="1"/>
</dbReference>
<keyword evidence="9" id="KW-0325">Glycoprotein</keyword>
<dbReference type="PANTHER" id="PTHR25466">
    <property type="entry name" value="T-LYMPHOCYTE ACTIVATION ANTIGEN"/>
    <property type="match status" value="1"/>
</dbReference>
<feature type="chain" id="PRO_5035182282" evidence="12">
    <location>
        <begin position="22"/>
        <end position="179"/>
    </location>
</feature>
<gene>
    <name evidence="15" type="primary">LOC108704189</name>
</gene>
<dbReference type="GO" id="GO:0006955">
    <property type="term" value="P:immune response"/>
    <property type="evidence" value="ECO:0007669"/>
    <property type="project" value="TreeGrafter"/>
</dbReference>
<keyword evidence="10" id="KW-0393">Immunoglobulin domain</keyword>
<feature type="transmembrane region" description="Helical" evidence="11">
    <location>
        <begin position="156"/>
        <end position="177"/>
    </location>
</feature>
<keyword evidence="2" id="KW-1003">Cell membrane</keyword>
<keyword evidence="4 12" id="KW-0732">Signal</keyword>
<evidence type="ECO:0000256" key="6">
    <source>
        <dbReference type="ARBA" id="ARBA00023136"/>
    </source>
</evidence>
<dbReference type="InterPro" id="IPR036179">
    <property type="entry name" value="Ig-like_dom_sf"/>
</dbReference>
<organism evidence="14 15">
    <name type="scientific">Xenopus laevis</name>
    <name type="common">African clawed frog</name>
    <dbReference type="NCBI Taxonomy" id="8355"/>
    <lineage>
        <taxon>Eukaryota</taxon>
        <taxon>Metazoa</taxon>
        <taxon>Chordata</taxon>
        <taxon>Craniata</taxon>
        <taxon>Vertebrata</taxon>
        <taxon>Euteleostomi</taxon>
        <taxon>Amphibia</taxon>
        <taxon>Batrachia</taxon>
        <taxon>Anura</taxon>
        <taxon>Pipoidea</taxon>
        <taxon>Pipidae</taxon>
        <taxon>Xenopodinae</taxon>
        <taxon>Xenopus</taxon>
        <taxon>Xenopus</taxon>
    </lineage>
</organism>
<keyword evidence="14" id="KW-1185">Reference proteome</keyword>
<evidence type="ECO:0000256" key="2">
    <source>
        <dbReference type="ARBA" id="ARBA00022475"/>
    </source>
</evidence>
<feature type="signal peptide" evidence="12">
    <location>
        <begin position="1"/>
        <end position="21"/>
    </location>
</feature>
<dbReference type="KEGG" id="xla:108704189"/>
<evidence type="ECO:0000256" key="7">
    <source>
        <dbReference type="ARBA" id="ARBA00023157"/>
    </source>
</evidence>
<evidence type="ECO:0000313" key="14">
    <source>
        <dbReference type="Proteomes" id="UP000186698"/>
    </source>
</evidence>